<evidence type="ECO:0000313" key="2">
    <source>
        <dbReference type="Proteomes" id="UP001180020"/>
    </source>
</evidence>
<comment type="caution">
    <text evidence="1">The sequence shown here is derived from an EMBL/GenBank/DDBJ whole genome shotgun (WGS) entry which is preliminary data.</text>
</comment>
<organism evidence="1 2">
    <name type="scientific">Acorus calamus</name>
    <name type="common">Sweet flag</name>
    <dbReference type="NCBI Taxonomy" id="4465"/>
    <lineage>
        <taxon>Eukaryota</taxon>
        <taxon>Viridiplantae</taxon>
        <taxon>Streptophyta</taxon>
        <taxon>Embryophyta</taxon>
        <taxon>Tracheophyta</taxon>
        <taxon>Spermatophyta</taxon>
        <taxon>Magnoliopsida</taxon>
        <taxon>Liliopsida</taxon>
        <taxon>Acoraceae</taxon>
        <taxon>Acorus</taxon>
    </lineage>
</organism>
<protein>
    <submittedName>
        <fullName evidence="1">Uncharacterized protein</fullName>
    </submittedName>
</protein>
<dbReference type="AlphaFoldDB" id="A0AAV9EIK9"/>
<sequence length="366" mass="40193">MEVEPQPAIHLEIRAQRVPCLGRGGRQLSYFSCTNHLPKVDERPEVGLVDLGNRVMDGLHHVRMALLQDLSRAQPRVGPEDQVPEELHRHRRFPHPGPPVHGHPHLARLALPEPTCLRYLLPHVRQQALERAAPPRRHRLVLRHHPLQPGYELRGVVHHQVLDHRARTRTRPARVVPVLELDGPMVELAPWRAARHGHCGPIQIRKRVHAQPSDRLGPAHEEPAHGVPVRGPVVRGDADDQPAAGEAVELDLEEVLHRGVRWGVEESEFVRRVEGEPVGESVSGPSLDDSDPRVVEVDGGAVVVGVRTHAAGEVGEVREDLGEAVFHGGIGGHGGAEGVESGDVEVEGRLVEDGEGDVGFQEGMWG</sequence>
<reference evidence="1" key="1">
    <citation type="journal article" date="2023" name="Nat. Commun.">
        <title>Diploid and tetraploid genomes of Acorus and the evolution of monocots.</title>
        <authorList>
            <person name="Ma L."/>
            <person name="Liu K.W."/>
            <person name="Li Z."/>
            <person name="Hsiao Y.Y."/>
            <person name="Qi Y."/>
            <person name="Fu T."/>
            <person name="Tang G.D."/>
            <person name="Zhang D."/>
            <person name="Sun W.H."/>
            <person name="Liu D.K."/>
            <person name="Li Y."/>
            <person name="Chen G.Z."/>
            <person name="Liu X.D."/>
            <person name="Liao X.Y."/>
            <person name="Jiang Y.T."/>
            <person name="Yu X."/>
            <person name="Hao Y."/>
            <person name="Huang J."/>
            <person name="Zhao X.W."/>
            <person name="Ke S."/>
            <person name="Chen Y.Y."/>
            <person name="Wu W.L."/>
            <person name="Hsu J.L."/>
            <person name="Lin Y.F."/>
            <person name="Huang M.D."/>
            <person name="Li C.Y."/>
            <person name="Huang L."/>
            <person name="Wang Z.W."/>
            <person name="Zhao X."/>
            <person name="Zhong W.Y."/>
            <person name="Peng D.H."/>
            <person name="Ahmad S."/>
            <person name="Lan S."/>
            <person name="Zhang J.S."/>
            <person name="Tsai W.C."/>
            <person name="Van de Peer Y."/>
            <person name="Liu Z.J."/>
        </authorList>
    </citation>
    <scope>NUCLEOTIDE SEQUENCE</scope>
    <source>
        <strain evidence="1">CP</strain>
    </source>
</reference>
<dbReference type="Proteomes" id="UP001180020">
    <property type="component" value="Unassembled WGS sequence"/>
</dbReference>
<reference evidence="1" key="2">
    <citation type="submission" date="2023-06" db="EMBL/GenBank/DDBJ databases">
        <authorList>
            <person name="Ma L."/>
            <person name="Liu K.-W."/>
            <person name="Li Z."/>
            <person name="Hsiao Y.-Y."/>
            <person name="Qi Y."/>
            <person name="Fu T."/>
            <person name="Tang G."/>
            <person name="Zhang D."/>
            <person name="Sun W.-H."/>
            <person name="Liu D.-K."/>
            <person name="Li Y."/>
            <person name="Chen G.-Z."/>
            <person name="Liu X.-D."/>
            <person name="Liao X.-Y."/>
            <person name="Jiang Y.-T."/>
            <person name="Yu X."/>
            <person name="Hao Y."/>
            <person name="Huang J."/>
            <person name="Zhao X.-W."/>
            <person name="Ke S."/>
            <person name="Chen Y.-Y."/>
            <person name="Wu W.-L."/>
            <person name="Hsu J.-L."/>
            <person name="Lin Y.-F."/>
            <person name="Huang M.-D."/>
            <person name="Li C.-Y."/>
            <person name="Huang L."/>
            <person name="Wang Z.-W."/>
            <person name="Zhao X."/>
            <person name="Zhong W.-Y."/>
            <person name="Peng D.-H."/>
            <person name="Ahmad S."/>
            <person name="Lan S."/>
            <person name="Zhang J.-S."/>
            <person name="Tsai W.-C."/>
            <person name="Van De Peer Y."/>
            <person name="Liu Z.-J."/>
        </authorList>
    </citation>
    <scope>NUCLEOTIDE SEQUENCE</scope>
    <source>
        <strain evidence="1">CP</strain>
        <tissue evidence="1">Leaves</tissue>
    </source>
</reference>
<accession>A0AAV9EIK9</accession>
<gene>
    <name evidence="1" type="ORF">QJS10_CPA06g02287</name>
</gene>
<proteinExistence type="predicted"/>
<dbReference type="EMBL" id="JAUJYO010000006">
    <property type="protein sequence ID" value="KAK1313348.1"/>
    <property type="molecule type" value="Genomic_DNA"/>
</dbReference>
<name>A0AAV9EIK9_ACOCL</name>
<keyword evidence="2" id="KW-1185">Reference proteome</keyword>
<evidence type="ECO:0000313" key="1">
    <source>
        <dbReference type="EMBL" id="KAK1313348.1"/>
    </source>
</evidence>